<evidence type="ECO:0000313" key="1">
    <source>
        <dbReference type="EMBL" id="KAH6658326.1"/>
    </source>
</evidence>
<dbReference type="PANTHER" id="PTHR48079">
    <property type="entry name" value="PROTEIN YEEZ"/>
    <property type="match status" value="1"/>
</dbReference>
<reference evidence="1" key="1">
    <citation type="journal article" date="2021" name="Nat. Commun.">
        <title>Genetic determinants of endophytism in the Arabidopsis root mycobiome.</title>
        <authorList>
            <person name="Mesny F."/>
            <person name="Miyauchi S."/>
            <person name="Thiergart T."/>
            <person name="Pickel B."/>
            <person name="Atanasova L."/>
            <person name="Karlsson M."/>
            <person name="Huettel B."/>
            <person name="Barry K.W."/>
            <person name="Haridas S."/>
            <person name="Chen C."/>
            <person name="Bauer D."/>
            <person name="Andreopoulos W."/>
            <person name="Pangilinan J."/>
            <person name="LaButti K."/>
            <person name="Riley R."/>
            <person name="Lipzen A."/>
            <person name="Clum A."/>
            <person name="Drula E."/>
            <person name="Henrissat B."/>
            <person name="Kohler A."/>
            <person name="Grigoriev I.V."/>
            <person name="Martin F.M."/>
            <person name="Hacquard S."/>
        </authorList>
    </citation>
    <scope>NUCLEOTIDE SEQUENCE</scope>
    <source>
        <strain evidence="1">MPI-SDFR-AT-0073</strain>
    </source>
</reference>
<sequence>MKHISAAVRSEKQVKSLSNLGVNVILVDLSDEVAVNDAVLQHEIDVVVHTASSFDMSLVSPLITALGRRRKITGKEAYFVQSSVTTIYSVESGWPYGEVKDTDPIFEMEQQMGGSHPVRQTNLHVIKQAKEEGVTSFIILIPTVYGRGSGECRRLSVSIPAYIRTSIAHKIVYKFDQDGSPPGAHISDLAAFYAILVEKILQMEPIPSGEIGYYFAIAHTVPWWNVMQRIAESLHARGLVTSSQTQIWPSYKMAAEYLNFPLAHVRAMGASR</sequence>
<dbReference type="AlphaFoldDB" id="A0A9P9A2L0"/>
<dbReference type="GeneID" id="70124384"/>
<proteinExistence type="predicted"/>
<dbReference type="EMBL" id="JAGPXC010000002">
    <property type="protein sequence ID" value="KAH6658326.1"/>
    <property type="molecule type" value="Genomic_DNA"/>
</dbReference>
<dbReference type="GO" id="GO:0004029">
    <property type="term" value="F:aldehyde dehydrogenase (NAD+) activity"/>
    <property type="evidence" value="ECO:0007669"/>
    <property type="project" value="TreeGrafter"/>
</dbReference>
<comment type="caution">
    <text evidence="1">The sequence shown here is derived from an EMBL/GenBank/DDBJ whole genome shotgun (WGS) entry which is preliminary data.</text>
</comment>
<gene>
    <name evidence="1" type="ORF">BKA67DRAFT_211262</name>
</gene>
<dbReference type="OrthoDB" id="10262413at2759"/>
<dbReference type="InterPro" id="IPR036291">
    <property type="entry name" value="NAD(P)-bd_dom_sf"/>
</dbReference>
<dbReference type="Gene3D" id="3.40.50.720">
    <property type="entry name" value="NAD(P)-binding Rossmann-like Domain"/>
    <property type="match status" value="1"/>
</dbReference>
<accession>A0A9P9A2L0</accession>
<organism evidence="1 2">
    <name type="scientific">Truncatella angustata</name>
    <dbReference type="NCBI Taxonomy" id="152316"/>
    <lineage>
        <taxon>Eukaryota</taxon>
        <taxon>Fungi</taxon>
        <taxon>Dikarya</taxon>
        <taxon>Ascomycota</taxon>
        <taxon>Pezizomycotina</taxon>
        <taxon>Sordariomycetes</taxon>
        <taxon>Xylariomycetidae</taxon>
        <taxon>Amphisphaeriales</taxon>
        <taxon>Sporocadaceae</taxon>
        <taxon>Truncatella</taxon>
    </lineage>
</organism>
<name>A0A9P9A2L0_9PEZI</name>
<evidence type="ECO:0008006" key="3">
    <source>
        <dbReference type="Google" id="ProtNLM"/>
    </source>
</evidence>
<dbReference type="RefSeq" id="XP_045962560.1">
    <property type="nucleotide sequence ID" value="XM_046095491.1"/>
</dbReference>
<protein>
    <recommendedName>
        <fullName evidence="3">NAD-dependent epimerase/dehydratase domain-containing protein</fullName>
    </recommendedName>
</protein>
<dbReference type="PANTHER" id="PTHR48079:SF6">
    <property type="entry name" value="NAD(P)-BINDING DOMAIN-CONTAINING PROTEIN-RELATED"/>
    <property type="match status" value="1"/>
</dbReference>
<evidence type="ECO:0000313" key="2">
    <source>
        <dbReference type="Proteomes" id="UP000758603"/>
    </source>
</evidence>
<dbReference type="Proteomes" id="UP000758603">
    <property type="component" value="Unassembled WGS sequence"/>
</dbReference>
<dbReference type="SUPFAM" id="SSF51735">
    <property type="entry name" value="NAD(P)-binding Rossmann-fold domains"/>
    <property type="match status" value="1"/>
</dbReference>
<dbReference type="InterPro" id="IPR051783">
    <property type="entry name" value="NAD(P)-dependent_oxidoreduct"/>
</dbReference>
<dbReference type="GO" id="GO:0005737">
    <property type="term" value="C:cytoplasm"/>
    <property type="evidence" value="ECO:0007669"/>
    <property type="project" value="TreeGrafter"/>
</dbReference>
<keyword evidence="2" id="KW-1185">Reference proteome</keyword>